<accession>A0ABT0I2L9</accession>
<keyword evidence="3" id="KW-1185">Reference proteome</keyword>
<dbReference type="CDD" id="cd06121">
    <property type="entry name" value="cupin_YML079wp"/>
    <property type="match status" value="1"/>
</dbReference>
<dbReference type="RefSeq" id="WP_248601812.1">
    <property type="nucleotide sequence ID" value="NZ_JAJIAO010000005.1"/>
</dbReference>
<name>A0ABT0I2L9_9LACO</name>
<proteinExistence type="predicted"/>
<dbReference type="Proteomes" id="UP001522905">
    <property type="component" value="Unassembled WGS sequence"/>
</dbReference>
<evidence type="ECO:0000313" key="3">
    <source>
        <dbReference type="Proteomes" id="UP001522905"/>
    </source>
</evidence>
<comment type="caution">
    <text evidence="2">The sequence shown here is derived from an EMBL/GenBank/DDBJ whole genome shotgun (WGS) entry which is preliminary data.</text>
</comment>
<dbReference type="PANTHER" id="PTHR33387:SF3">
    <property type="entry name" value="DUF985 DOMAIN-CONTAINING PROTEIN"/>
    <property type="match status" value="1"/>
</dbReference>
<dbReference type="PANTHER" id="PTHR33387">
    <property type="entry name" value="RMLC-LIKE JELLY ROLL FOLD PROTEIN"/>
    <property type="match status" value="1"/>
</dbReference>
<reference evidence="2 3" key="1">
    <citation type="submission" date="2021-11" db="EMBL/GenBank/DDBJ databases">
        <title>Comparative genomics of bee honey and flower isolates.</title>
        <authorList>
            <person name="Bechtner J.D."/>
            <person name="Gallus M.K."/>
            <person name="Ehrmann M."/>
        </authorList>
    </citation>
    <scope>NUCLEOTIDE SEQUENCE [LARGE SCALE GENOMIC DNA]</scope>
    <source>
        <strain evidence="2 3">M161</strain>
    </source>
</reference>
<dbReference type="Pfam" id="PF06172">
    <property type="entry name" value="Cupin_5"/>
    <property type="match status" value="1"/>
</dbReference>
<gene>
    <name evidence="2" type="ORF">LNP07_05510</name>
</gene>
<dbReference type="InterPro" id="IPR039935">
    <property type="entry name" value="YML079W-like"/>
</dbReference>
<dbReference type="Gene3D" id="2.60.120.10">
    <property type="entry name" value="Jelly Rolls"/>
    <property type="match status" value="1"/>
</dbReference>
<feature type="domain" description="DUF985" evidence="1">
    <location>
        <begin position="5"/>
        <end position="141"/>
    </location>
</feature>
<dbReference type="InterPro" id="IPR011051">
    <property type="entry name" value="RmlC_Cupin_sf"/>
</dbReference>
<dbReference type="InterPro" id="IPR014710">
    <property type="entry name" value="RmlC-like_jellyroll"/>
</dbReference>
<protein>
    <submittedName>
        <fullName evidence="2">Cupin domain-containing protein</fullName>
    </submittedName>
</protein>
<dbReference type="InterPro" id="IPR009327">
    <property type="entry name" value="Cupin_DUF985"/>
</dbReference>
<evidence type="ECO:0000259" key="1">
    <source>
        <dbReference type="Pfam" id="PF06172"/>
    </source>
</evidence>
<evidence type="ECO:0000313" key="2">
    <source>
        <dbReference type="EMBL" id="MCK8624972.1"/>
    </source>
</evidence>
<dbReference type="EMBL" id="JAJIAO010000005">
    <property type="protein sequence ID" value="MCK8624972.1"/>
    <property type="molecule type" value="Genomic_DNA"/>
</dbReference>
<sequence>MTSKQEYIEHLNLETHPEGGWFKETYHSDEKYYASESNGDRYYYTSIMFLIDNDNPSHFHRLNHDELWFYHDGKNMVVHCIYPNGEYKAIKLGNDINKGELPQFMVPKGTIFASSVDGKDDFALVSCVVSPGFDYADFELMHKSDLLTKYPNLETVIKRLTLE</sequence>
<dbReference type="SUPFAM" id="SSF51182">
    <property type="entry name" value="RmlC-like cupins"/>
    <property type="match status" value="1"/>
</dbReference>
<organism evidence="2 3">
    <name type="scientific">Apilactobacillus xinyiensis</name>
    <dbReference type="NCBI Taxonomy" id="2841032"/>
    <lineage>
        <taxon>Bacteria</taxon>
        <taxon>Bacillati</taxon>
        <taxon>Bacillota</taxon>
        <taxon>Bacilli</taxon>
        <taxon>Lactobacillales</taxon>
        <taxon>Lactobacillaceae</taxon>
        <taxon>Apilactobacillus</taxon>
    </lineage>
</organism>